<gene>
    <name evidence="2" type="ORF">B9Z19DRAFT_1137387</name>
</gene>
<protein>
    <submittedName>
        <fullName evidence="2">Uncharacterized protein</fullName>
    </submittedName>
</protein>
<feature type="region of interest" description="Disordered" evidence="1">
    <location>
        <begin position="247"/>
        <end position="322"/>
    </location>
</feature>
<name>A0A2T6ZAI6_TUBBO</name>
<accession>A0A2T6ZAI6</accession>
<dbReference type="EMBL" id="NESQ01000517">
    <property type="protein sequence ID" value="PUU72511.1"/>
    <property type="molecule type" value="Genomic_DNA"/>
</dbReference>
<feature type="compositionally biased region" description="Basic and acidic residues" evidence="1">
    <location>
        <begin position="261"/>
        <end position="271"/>
    </location>
</feature>
<comment type="caution">
    <text evidence="2">The sequence shown here is derived from an EMBL/GenBank/DDBJ whole genome shotgun (WGS) entry which is preliminary data.</text>
</comment>
<evidence type="ECO:0000313" key="3">
    <source>
        <dbReference type="Proteomes" id="UP000244722"/>
    </source>
</evidence>
<evidence type="ECO:0000256" key="1">
    <source>
        <dbReference type="SAM" id="MobiDB-lite"/>
    </source>
</evidence>
<dbReference type="OrthoDB" id="5462016at2759"/>
<feature type="compositionally biased region" description="Low complexity" evidence="1">
    <location>
        <begin position="37"/>
        <end position="48"/>
    </location>
</feature>
<evidence type="ECO:0000313" key="2">
    <source>
        <dbReference type="EMBL" id="PUU72511.1"/>
    </source>
</evidence>
<sequence>MNIPHRNNTLYKLDVSFPEVHGNRLEFTDDAGETTQSPPRAASFPSPSQNIRLVPASEILPSPAPAATSKAKGSVQFANEIKVDYFFYPNQPVDQPIRMRRDIYDDDQGVLLYYLEICEEGLEKIWNIPHRTIRCQINGKKGVIERLNKDKQRHQELELAGYGHSGKVEIEGKGIGRATPINHKMKDKVARLKEELKEEQLLTPAELEIARKTAENTKMNTGTFKTFEEMMELTTPVMRNKRRHLTLSSIIPPPHYTLRNASDKNATEDQRKRARVSEPNGRMPGDPLRMPEEDAQGTSTEPNTTKKKCAPKPTERGIGAEKPLQWDKYLEATGKKSTTAPIKRRVLRGSCLKILHPFFSAKKSKKAQL</sequence>
<dbReference type="AlphaFoldDB" id="A0A2T6ZAI6"/>
<proteinExistence type="predicted"/>
<keyword evidence="3" id="KW-1185">Reference proteome</keyword>
<reference evidence="2 3" key="1">
    <citation type="submission" date="2017-04" db="EMBL/GenBank/DDBJ databases">
        <title>Draft genome sequence of Tuber borchii Vittad., a whitish edible truffle.</title>
        <authorList>
            <consortium name="DOE Joint Genome Institute"/>
            <person name="Murat C."/>
            <person name="Kuo A."/>
            <person name="Barry K.W."/>
            <person name="Clum A."/>
            <person name="Dockter R.B."/>
            <person name="Fauchery L."/>
            <person name="Iotti M."/>
            <person name="Kohler A."/>
            <person name="Labutti K."/>
            <person name="Lindquist E.A."/>
            <person name="Lipzen A."/>
            <person name="Ohm R.A."/>
            <person name="Wang M."/>
            <person name="Grigoriev I.V."/>
            <person name="Zambonelli A."/>
            <person name="Martin F.M."/>
        </authorList>
    </citation>
    <scope>NUCLEOTIDE SEQUENCE [LARGE SCALE GENOMIC DNA]</scope>
    <source>
        <strain evidence="2 3">Tbo3840</strain>
    </source>
</reference>
<dbReference type="Proteomes" id="UP000244722">
    <property type="component" value="Unassembled WGS sequence"/>
</dbReference>
<feature type="region of interest" description="Disordered" evidence="1">
    <location>
        <begin position="29"/>
        <end position="48"/>
    </location>
</feature>
<organism evidence="2 3">
    <name type="scientific">Tuber borchii</name>
    <name type="common">White truffle</name>
    <dbReference type="NCBI Taxonomy" id="42251"/>
    <lineage>
        <taxon>Eukaryota</taxon>
        <taxon>Fungi</taxon>
        <taxon>Dikarya</taxon>
        <taxon>Ascomycota</taxon>
        <taxon>Pezizomycotina</taxon>
        <taxon>Pezizomycetes</taxon>
        <taxon>Pezizales</taxon>
        <taxon>Tuberaceae</taxon>
        <taxon>Tuber</taxon>
    </lineage>
</organism>
<feature type="compositionally biased region" description="Basic and acidic residues" evidence="1">
    <location>
        <begin position="313"/>
        <end position="322"/>
    </location>
</feature>